<organism evidence="1 2">
    <name type="scientific">Caballeronia sordidicola</name>
    <name type="common">Burkholderia sordidicola</name>
    <dbReference type="NCBI Taxonomy" id="196367"/>
    <lineage>
        <taxon>Bacteria</taxon>
        <taxon>Pseudomonadati</taxon>
        <taxon>Pseudomonadota</taxon>
        <taxon>Betaproteobacteria</taxon>
        <taxon>Burkholderiales</taxon>
        <taxon>Burkholderiaceae</taxon>
        <taxon>Caballeronia</taxon>
    </lineage>
</organism>
<name>A0A226WXP0_CABSO</name>
<dbReference type="EMBL" id="MTHB01000165">
    <property type="protein sequence ID" value="OXC75629.1"/>
    <property type="molecule type" value="Genomic_DNA"/>
</dbReference>
<dbReference type="Proteomes" id="UP000214720">
    <property type="component" value="Unassembled WGS sequence"/>
</dbReference>
<reference evidence="2" key="1">
    <citation type="submission" date="2017-01" db="EMBL/GenBank/DDBJ databases">
        <title>Genome Analysis of Deinococcus marmoris KOPRI26562.</title>
        <authorList>
            <person name="Kim J.H."/>
            <person name="Oh H.-M."/>
        </authorList>
    </citation>
    <scope>NUCLEOTIDE SEQUENCE [LARGE SCALE GENOMIC DNA]</scope>
    <source>
        <strain evidence="2">PAMC 26633</strain>
    </source>
</reference>
<evidence type="ECO:0000313" key="2">
    <source>
        <dbReference type="Proteomes" id="UP000214720"/>
    </source>
</evidence>
<accession>A0A226WXP0</accession>
<protein>
    <submittedName>
        <fullName evidence="1">Mobile element protein</fullName>
    </submittedName>
</protein>
<gene>
    <name evidence="1" type="ORF">BSU04_25710</name>
</gene>
<dbReference type="AlphaFoldDB" id="A0A226WXP0"/>
<sequence length="112" mass="12640">MMRAQAALRRQAALDAIKLAMNPRAWLRGERDRMHVVHAPSLQAESSRHLMRDRGQLQKEVLSHQDCMRKLVVCLPAPVRRRINVRCSSRASNVWGRPSRLGPLTAEAGNPA</sequence>
<evidence type="ECO:0000313" key="1">
    <source>
        <dbReference type="EMBL" id="OXC75629.1"/>
    </source>
</evidence>
<comment type="caution">
    <text evidence="1">The sequence shown here is derived from an EMBL/GenBank/DDBJ whole genome shotgun (WGS) entry which is preliminary data.</text>
</comment>
<proteinExistence type="predicted"/>